<dbReference type="AlphaFoldDB" id="A0A3A8Q4K7"/>
<sequence length="83" mass="8915">MPQLAVLEQADAFVTHAGMGGTQWTADGPEGWPGIPGREFRHRAVSSTPPILYALRVSQAWMSLAPWVQLACLGQGPRRSTGS</sequence>
<evidence type="ECO:0000313" key="2">
    <source>
        <dbReference type="Proteomes" id="UP000272888"/>
    </source>
</evidence>
<dbReference type="EMBL" id="RAWB01000061">
    <property type="protein sequence ID" value="RKH63633.1"/>
    <property type="molecule type" value="Genomic_DNA"/>
</dbReference>
<organism evidence="1 2">
    <name type="scientific">Corallococcus llansteffanensis</name>
    <dbReference type="NCBI Taxonomy" id="2316731"/>
    <lineage>
        <taxon>Bacteria</taxon>
        <taxon>Pseudomonadati</taxon>
        <taxon>Myxococcota</taxon>
        <taxon>Myxococcia</taxon>
        <taxon>Myxococcales</taxon>
        <taxon>Cystobacterineae</taxon>
        <taxon>Myxococcaceae</taxon>
        <taxon>Corallococcus</taxon>
    </lineage>
</organism>
<gene>
    <name evidence="1" type="ORF">D7V93_08560</name>
</gene>
<dbReference type="Proteomes" id="UP000272888">
    <property type="component" value="Unassembled WGS sequence"/>
</dbReference>
<protein>
    <submittedName>
        <fullName evidence="1">Uncharacterized protein</fullName>
    </submittedName>
</protein>
<comment type="caution">
    <text evidence="1">The sequence shown here is derived from an EMBL/GenBank/DDBJ whole genome shotgun (WGS) entry which is preliminary data.</text>
</comment>
<evidence type="ECO:0000313" key="1">
    <source>
        <dbReference type="EMBL" id="RKH63633.1"/>
    </source>
</evidence>
<name>A0A3A8Q4K7_9BACT</name>
<reference evidence="2" key="1">
    <citation type="submission" date="2018-09" db="EMBL/GenBank/DDBJ databases">
        <authorList>
            <person name="Livingstone P.G."/>
            <person name="Whitworth D.E."/>
        </authorList>
    </citation>
    <scope>NUCLEOTIDE SEQUENCE [LARGE SCALE GENOMIC DNA]</scope>
    <source>
        <strain evidence="2">CA051B</strain>
    </source>
</reference>
<proteinExistence type="predicted"/>
<keyword evidence="2" id="KW-1185">Reference proteome</keyword>
<dbReference type="Gene3D" id="3.40.50.2000">
    <property type="entry name" value="Glycogen Phosphorylase B"/>
    <property type="match status" value="1"/>
</dbReference>
<accession>A0A3A8Q4K7</accession>